<keyword evidence="3" id="KW-1185">Reference proteome</keyword>
<name>A0A2S8SWA4_9BACT</name>
<evidence type="ECO:0000313" key="2">
    <source>
        <dbReference type="EMBL" id="PQV65075.1"/>
    </source>
</evidence>
<dbReference type="Proteomes" id="UP000237684">
    <property type="component" value="Unassembled WGS sequence"/>
</dbReference>
<dbReference type="EMBL" id="NIGF01000002">
    <property type="protein sequence ID" value="PQV65075.1"/>
    <property type="molecule type" value="Genomic_DNA"/>
</dbReference>
<dbReference type="InterPro" id="IPR003594">
    <property type="entry name" value="HATPase_dom"/>
</dbReference>
<dbReference type="OrthoDB" id="5173924at2"/>
<feature type="domain" description="Histidine kinase/HSP90-like ATPase" evidence="1">
    <location>
        <begin position="156"/>
        <end position="298"/>
    </location>
</feature>
<sequence>MRIFSNHAVYSCAAHDDVLLQWARVQNEDGPLELDLSRATFFDPYGIVALVLFLNTLPERALPVSLQMNDFPLCNGAPTPQRGPVSYLTRMGFWEEVGEKLELRGGKLPIRPQWTEDKNVLIDVTILHSRDAVHVMLRKTGEILQSLNFSPIGRGHVMEVLSELSSNVLDHAQSELGGVVSTQTYRSRKSGARYLVMSIGDAGIGVRASLSNNGKLVERLESDAQALGIAVQMGASRFASGGRGGGLPRVLEIARRYQGRVAFRSGSGALAYRGEDDQKRFFDTVSQVGTQLRIMLPENKLVSEKVD</sequence>
<accession>A0A2S8SWA4</accession>
<evidence type="ECO:0000313" key="3">
    <source>
        <dbReference type="Proteomes" id="UP000237684"/>
    </source>
</evidence>
<comment type="caution">
    <text evidence="2">The sequence shown here is derived from an EMBL/GenBank/DDBJ whole genome shotgun (WGS) entry which is preliminary data.</text>
</comment>
<gene>
    <name evidence="2" type="ORF">B1R32_10282</name>
</gene>
<evidence type="ECO:0000259" key="1">
    <source>
        <dbReference type="Pfam" id="PF02518"/>
    </source>
</evidence>
<dbReference type="InterPro" id="IPR036890">
    <property type="entry name" value="HATPase_C_sf"/>
</dbReference>
<protein>
    <recommendedName>
        <fullName evidence="1">Histidine kinase/HSP90-like ATPase domain-containing protein</fullName>
    </recommendedName>
</protein>
<dbReference type="SUPFAM" id="SSF55874">
    <property type="entry name" value="ATPase domain of HSP90 chaperone/DNA topoisomerase II/histidine kinase"/>
    <property type="match status" value="1"/>
</dbReference>
<dbReference type="Gene3D" id="3.30.565.10">
    <property type="entry name" value="Histidine kinase-like ATPase, C-terminal domain"/>
    <property type="match status" value="1"/>
</dbReference>
<organism evidence="2 3">
    <name type="scientific">Abditibacterium utsteinense</name>
    <dbReference type="NCBI Taxonomy" id="1960156"/>
    <lineage>
        <taxon>Bacteria</taxon>
        <taxon>Pseudomonadati</taxon>
        <taxon>Abditibacteriota</taxon>
        <taxon>Abditibacteriia</taxon>
        <taxon>Abditibacteriales</taxon>
        <taxon>Abditibacteriaceae</taxon>
        <taxon>Abditibacterium</taxon>
    </lineage>
</organism>
<proteinExistence type="predicted"/>
<dbReference type="InParanoid" id="A0A2S8SWA4"/>
<dbReference type="Pfam" id="PF02518">
    <property type="entry name" value="HATPase_c"/>
    <property type="match status" value="1"/>
</dbReference>
<dbReference type="RefSeq" id="WP_123580271.1">
    <property type="nucleotide sequence ID" value="NZ_NIGF01000002.1"/>
</dbReference>
<reference evidence="2 3" key="1">
    <citation type="journal article" date="2018" name="Syst. Appl. Microbiol.">
        <title>Abditibacterium utsteinense sp. nov., the first cultivated member of candidate phylum FBP, isolated from ice-free Antarctic soil samples.</title>
        <authorList>
            <person name="Tahon G."/>
            <person name="Tytgat B."/>
            <person name="Lebbe L."/>
            <person name="Carlier A."/>
            <person name="Willems A."/>
        </authorList>
    </citation>
    <scope>NUCLEOTIDE SEQUENCE [LARGE SCALE GENOMIC DNA]</scope>
    <source>
        <strain evidence="2 3">LMG 29911</strain>
    </source>
</reference>
<dbReference type="AlphaFoldDB" id="A0A2S8SWA4"/>